<dbReference type="CDD" id="cd00886">
    <property type="entry name" value="MogA_MoaB"/>
    <property type="match status" value="1"/>
</dbReference>
<dbReference type="InterPro" id="IPR008284">
    <property type="entry name" value="MoCF_biosynth_CS"/>
</dbReference>
<dbReference type="InterPro" id="IPR012245">
    <property type="entry name" value="MoaB"/>
</dbReference>
<dbReference type="GO" id="GO:0006777">
    <property type="term" value="P:Mo-molybdopterin cofactor biosynthetic process"/>
    <property type="evidence" value="ECO:0007669"/>
    <property type="project" value="UniProtKB-UniRule"/>
</dbReference>
<proteinExistence type="inferred from homology"/>
<evidence type="ECO:0000256" key="1">
    <source>
        <dbReference type="ARBA" id="ARBA00001946"/>
    </source>
</evidence>
<organism evidence="13 14">
    <name type="scientific">Iocasia fonsfrigidae</name>
    <dbReference type="NCBI Taxonomy" id="2682810"/>
    <lineage>
        <taxon>Bacteria</taxon>
        <taxon>Bacillati</taxon>
        <taxon>Bacillota</taxon>
        <taxon>Clostridia</taxon>
        <taxon>Halanaerobiales</taxon>
        <taxon>Halanaerobiaceae</taxon>
        <taxon>Iocasia</taxon>
    </lineage>
</organism>
<dbReference type="AlphaFoldDB" id="A0A8A7KFN1"/>
<evidence type="ECO:0000259" key="12">
    <source>
        <dbReference type="SMART" id="SM00852"/>
    </source>
</evidence>
<dbReference type="Proteomes" id="UP000665020">
    <property type="component" value="Chromosome"/>
</dbReference>
<dbReference type="PANTHER" id="PTHR43764">
    <property type="entry name" value="MOLYBDENUM COFACTOR BIOSYNTHESIS"/>
    <property type="match status" value="1"/>
</dbReference>
<evidence type="ECO:0000256" key="9">
    <source>
        <dbReference type="ARBA" id="ARBA00022842"/>
    </source>
</evidence>
<accession>A0A8A7KFN1</accession>
<dbReference type="EMBL" id="CP046640">
    <property type="protein sequence ID" value="QTL98895.1"/>
    <property type="molecule type" value="Genomic_DNA"/>
</dbReference>
<protein>
    <recommendedName>
        <fullName evidence="5 11">Molybdenum cofactor biosynthesis protein B</fullName>
    </recommendedName>
</protein>
<evidence type="ECO:0000256" key="10">
    <source>
        <dbReference type="ARBA" id="ARBA00023150"/>
    </source>
</evidence>
<dbReference type="KEGG" id="ifn:GM661_13445"/>
<dbReference type="PANTHER" id="PTHR43764:SF1">
    <property type="entry name" value="MOLYBDOPTERIN MOLYBDOTRANSFERASE"/>
    <property type="match status" value="1"/>
</dbReference>
<dbReference type="InterPro" id="IPR001453">
    <property type="entry name" value="MoaB/Mog_dom"/>
</dbReference>
<evidence type="ECO:0000256" key="5">
    <source>
        <dbReference type="ARBA" id="ARBA00015262"/>
    </source>
</evidence>
<keyword evidence="14" id="KW-1185">Reference proteome</keyword>
<evidence type="ECO:0000256" key="2">
    <source>
        <dbReference type="ARBA" id="ARBA00003487"/>
    </source>
</evidence>
<comment type="cofactor">
    <cofactor evidence="1">
        <name>Mg(2+)</name>
        <dbReference type="ChEBI" id="CHEBI:18420"/>
    </cofactor>
</comment>
<dbReference type="PROSITE" id="PS01078">
    <property type="entry name" value="MOCF_BIOSYNTHESIS_1"/>
    <property type="match status" value="1"/>
</dbReference>
<reference evidence="13" key="1">
    <citation type="submission" date="2019-12" db="EMBL/GenBank/DDBJ databases">
        <authorList>
            <person name="zhang j."/>
            <person name="sun C.M."/>
        </authorList>
    </citation>
    <scope>NUCLEOTIDE SEQUENCE</scope>
    <source>
        <strain evidence="13">NS-1</strain>
    </source>
</reference>
<dbReference type="UniPathway" id="UPA00344"/>
<evidence type="ECO:0000256" key="11">
    <source>
        <dbReference type="PIRNR" id="PIRNR006443"/>
    </source>
</evidence>
<evidence type="ECO:0000256" key="8">
    <source>
        <dbReference type="ARBA" id="ARBA00022723"/>
    </source>
</evidence>
<feature type="domain" description="MoaB/Mog" evidence="12">
    <location>
        <begin position="5"/>
        <end position="149"/>
    </location>
</feature>
<sequence length="163" mass="17581">MIRVGILTLSDTGAAGQREDKSGPLIQKIISKNGGQVDYYQVIPDDQEQIAAELIKMTDDLGLNLILTTGGTGLAPRDVTPEATREVIDREVPGIAETIRLESLKKTPKAMLSRGVSGVRKETLIINLPGSPKAVEECLEVVLPVLSHAIELIKNEVTNCARE</sequence>
<gene>
    <name evidence="13" type="ORF">GM661_13445</name>
</gene>
<dbReference type="RefSeq" id="WP_230867294.1">
    <property type="nucleotide sequence ID" value="NZ_CP046640.1"/>
</dbReference>
<comment type="function">
    <text evidence="2 11">May be involved in the biosynthesis of molybdopterin.</text>
</comment>
<dbReference type="PIRSF" id="PIRSF006443">
    <property type="entry name" value="MoaB"/>
    <property type="match status" value="1"/>
</dbReference>
<dbReference type="InterPro" id="IPR051920">
    <property type="entry name" value="MPT_Adenylyltrnsfr/MoaC-Rel"/>
</dbReference>
<comment type="similarity">
    <text evidence="4 11">Belongs to the MoaB/Mog family.</text>
</comment>
<name>A0A8A7KFN1_9FIRM</name>
<dbReference type="GO" id="GO:0016740">
    <property type="term" value="F:transferase activity"/>
    <property type="evidence" value="ECO:0007669"/>
    <property type="project" value="UniProtKB-KW"/>
</dbReference>
<evidence type="ECO:0000313" key="14">
    <source>
        <dbReference type="Proteomes" id="UP000665020"/>
    </source>
</evidence>
<keyword evidence="9" id="KW-0460">Magnesium</keyword>
<keyword evidence="7" id="KW-0808">Transferase</keyword>
<keyword evidence="8" id="KW-0479">Metal-binding</keyword>
<evidence type="ECO:0000256" key="4">
    <source>
        <dbReference type="ARBA" id="ARBA00006112"/>
    </source>
</evidence>
<dbReference type="Pfam" id="PF00994">
    <property type="entry name" value="MoCF_biosynth"/>
    <property type="match status" value="1"/>
</dbReference>
<dbReference type="Gene3D" id="3.40.980.10">
    <property type="entry name" value="MoaB/Mog-like domain"/>
    <property type="match status" value="1"/>
</dbReference>
<dbReference type="SUPFAM" id="SSF53218">
    <property type="entry name" value="Molybdenum cofactor biosynthesis proteins"/>
    <property type="match status" value="1"/>
</dbReference>
<dbReference type="FunFam" id="3.40.980.10:FF:000002">
    <property type="entry name" value="Molybdopterin molybdenumtransferase"/>
    <property type="match status" value="1"/>
</dbReference>
<keyword evidence="6" id="KW-0500">Molybdenum</keyword>
<evidence type="ECO:0000313" key="13">
    <source>
        <dbReference type="EMBL" id="QTL98895.1"/>
    </source>
</evidence>
<dbReference type="SMART" id="SM00852">
    <property type="entry name" value="MoCF_biosynth"/>
    <property type="match status" value="1"/>
</dbReference>
<keyword evidence="10 11" id="KW-0501">Molybdenum cofactor biosynthesis</keyword>
<evidence type="ECO:0000256" key="7">
    <source>
        <dbReference type="ARBA" id="ARBA00022679"/>
    </source>
</evidence>
<dbReference type="InterPro" id="IPR036425">
    <property type="entry name" value="MoaB/Mog-like_dom_sf"/>
</dbReference>
<dbReference type="GO" id="GO:0046872">
    <property type="term" value="F:metal ion binding"/>
    <property type="evidence" value="ECO:0007669"/>
    <property type="project" value="UniProtKB-KW"/>
</dbReference>
<evidence type="ECO:0000256" key="3">
    <source>
        <dbReference type="ARBA" id="ARBA00005046"/>
    </source>
</evidence>
<comment type="pathway">
    <text evidence="3 11">Cofactor biosynthesis; molybdopterin biosynthesis.</text>
</comment>
<dbReference type="NCBIfam" id="TIGR00177">
    <property type="entry name" value="molyb_syn"/>
    <property type="match status" value="1"/>
</dbReference>
<evidence type="ECO:0000256" key="6">
    <source>
        <dbReference type="ARBA" id="ARBA00022505"/>
    </source>
</evidence>